<name>A0A834VZ11_9FABA</name>
<dbReference type="Proteomes" id="UP000634136">
    <property type="component" value="Unassembled WGS sequence"/>
</dbReference>
<keyword evidence="2" id="KW-1185">Reference proteome</keyword>
<evidence type="ECO:0000313" key="2">
    <source>
        <dbReference type="Proteomes" id="UP000634136"/>
    </source>
</evidence>
<evidence type="ECO:0000313" key="1">
    <source>
        <dbReference type="EMBL" id="KAF7802642.1"/>
    </source>
</evidence>
<sequence length="80" mass="8660">MNKKRLKGVEEIKVSWGNCVVPCLQTNLAEKELLGKNVLPGCGSGSTDRKGHGFGLTERARLQFNGKGMARFDEKGTAPV</sequence>
<organism evidence="1 2">
    <name type="scientific">Senna tora</name>
    <dbReference type="NCBI Taxonomy" id="362788"/>
    <lineage>
        <taxon>Eukaryota</taxon>
        <taxon>Viridiplantae</taxon>
        <taxon>Streptophyta</taxon>
        <taxon>Embryophyta</taxon>
        <taxon>Tracheophyta</taxon>
        <taxon>Spermatophyta</taxon>
        <taxon>Magnoliopsida</taxon>
        <taxon>eudicotyledons</taxon>
        <taxon>Gunneridae</taxon>
        <taxon>Pentapetalae</taxon>
        <taxon>rosids</taxon>
        <taxon>fabids</taxon>
        <taxon>Fabales</taxon>
        <taxon>Fabaceae</taxon>
        <taxon>Caesalpinioideae</taxon>
        <taxon>Cassia clade</taxon>
        <taxon>Senna</taxon>
    </lineage>
</organism>
<protein>
    <submittedName>
        <fullName evidence="1">Uncharacterized protein</fullName>
    </submittedName>
</protein>
<dbReference type="EMBL" id="JAAIUW010000013">
    <property type="protein sequence ID" value="KAF7802642.1"/>
    <property type="molecule type" value="Genomic_DNA"/>
</dbReference>
<dbReference type="AlphaFoldDB" id="A0A834VZ11"/>
<reference evidence="1" key="1">
    <citation type="submission" date="2020-09" db="EMBL/GenBank/DDBJ databases">
        <title>Genome-Enabled Discovery of Anthraquinone Biosynthesis in Senna tora.</title>
        <authorList>
            <person name="Kang S.-H."/>
            <person name="Pandey R.P."/>
            <person name="Lee C.-M."/>
            <person name="Sim J.-S."/>
            <person name="Jeong J.-T."/>
            <person name="Choi B.-S."/>
            <person name="Jung M."/>
            <person name="Ginzburg D."/>
            <person name="Zhao K."/>
            <person name="Won S.Y."/>
            <person name="Oh T.-J."/>
            <person name="Yu Y."/>
            <person name="Kim N.-H."/>
            <person name="Lee O.R."/>
            <person name="Lee T.-H."/>
            <person name="Bashyal P."/>
            <person name="Kim T.-S."/>
            <person name="Lee W.-H."/>
            <person name="Kawkins C."/>
            <person name="Kim C.-K."/>
            <person name="Kim J.S."/>
            <person name="Ahn B.O."/>
            <person name="Rhee S.Y."/>
            <person name="Sohng J.K."/>
        </authorList>
    </citation>
    <scope>NUCLEOTIDE SEQUENCE</scope>
    <source>
        <tissue evidence="1">Leaf</tissue>
    </source>
</reference>
<gene>
    <name evidence="1" type="ORF">G2W53_041753</name>
</gene>
<comment type="caution">
    <text evidence="1">The sequence shown here is derived from an EMBL/GenBank/DDBJ whole genome shotgun (WGS) entry which is preliminary data.</text>
</comment>
<accession>A0A834VZ11</accession>
<proteinExistence type="predicted"/>